<keyword evidence="8 10" id="KW-0464">Manganese</keyword>
<dbReference type="Gene3D" id="1.20.120.920">
    <property type="entry name" value="CRISPR-associated endonuclease Cas1, C-terminal domain"/>
    <property type="match status" value="1"/>
</dbReference>
<reference evidence="11" key="1">
    <citation type="journal article" date="2015" name="Genome Announc.">
        <title>Draft Genome Sequence of Anaerolineae Strain TC1, a Novel Isolate from a Methanogenic Wastewater Treatment System.</title>
        <authorList>
            <person name="Matsuura N."/>
            <person name="Tourlousse D.M."/>
            <person name="Sun L."/>
            <person name="Toyonaga M."/>
            <person name="Kuroda K."/>
            <person name="Ohashi A."/>
            <person name="Cruz R."/>
            <person name="Yamaguchi T."/>
            <person name="Sekiguchi Y."/>
        </authorList>
    </citation>
    <scope>NUCLEOTIDE SEQUENCE [LARGE SCALE GENOMIC DNA]</scope>
    <source>
        <strain evidence="11">TC1</strain>
    </source>
</reference>
<dbReference type="PATRIC" id="fig|1678840.3.peg.432"/>
<dbReference type="PANTHER" id="PTHR34353:SF2">
    <property type="entry name" value="CRISPR-ASSOCIATED ENDONUCLEASE CAS1 1"/>
    <property type="match status" value="1"/>
</dbReference>
<evidence type="ECO:0000256" key="8">
    <source>
        <dbReference type="ARBA" id="ARBA00023211"/>
    </source>
</evidence>
<dbReference type="GO" id="GO:0016787">
    <property type="term" value="F:hydrolase activity"/>
    <property type="evidence" value="ECO:0007669"/>
    <property type="project" value="UniProtKB-KW"/>
</dbReference>
<keyword evidence="7 10" id="KW-0238">DNA-binding</keyword>
<dbReference type="InterPro" id="IPR042211">
    <property type="entry name" value="CRISPR-assoc_Cas1_N"/>
</dbReference>
<dbReference type="InterPro" id="IPR019856">
    <property type="entry name" value="CRISPR-assoc_Cas1_DVULG"/>
</dbReference>
<keyword evidence="12" id="KW-1185">Reference proteome</keyword>
<comment type="cofactor">
    <cofactor evidence="10">
        <name>Mg(2+)</name>
        <dbReference type="ChEBI" id="CHEBI:18420"/>
    </cofactor>
    <cofactor evidence="10">
        <name>Mn(2+)</name>
        <dbReference type="ChEBI" id="CHEBI:29035"/>
    </cofactor>
</comment>
<dbReference type="InterPro" id="IPR042206">
    <property type="entry name" value="CRISPR-assoc_Cas1_C"/>
</dbReference>
<name>A0A0K8PBA0_9CHLR</name>
<keyword evidence="2 10" id="KW-0479">Metal-binding</keyword>
<evidence type="ECO:0000256" key="3">
    <source>
        <dbReference type="ARBA" id="ARBA00022759"/>
    </source>
</evidence>
<proteinExistence type="inferred from homology"/>
<evidence type="ECO:0000256" key="2">
    <source>
        <dbReference type="ARBA" id="ARBA00022723"/>
    </source>
</evidence>
<dbReference type="GO" id="GO:0051607">
    <property type="term" value="P:defense response to virus"/>
    <property type="evidence" value="ECO:0007669"/>
    <property type="project" value="UniProtKB-UniRule"/>
</dbReference>
<dbReference type="RefSeq" id="WP_062277722.1">
    <property type="nucleotide sequence ID" value="NZ_DF968179.1"/>
</dbReference>
<dbReference type="GO" id="GO:0003677">
    <property type="term" value="F:DNA binding"/>
    <property type="evidence" value="ECO:0007669"/>
    <property type="project" value="UniProtKB-KW"/>
</dbReference>
<evidence type="ECO:0000313" key="11">
    <source>
        <dbReference type="EMBL" id="GAP39425.1"/>
    </source>
</evidence>
<comment type="similarity">
    <text evidence="10">Belongs to the CRISPR-associated endonuclease Cas1 family.</text>
</comment>
<comment type="function">
    <text evidence="10">CRISPR (clustered regularly interspaced short palindromic repeat), is an adaptive immune system that provides protection against mobile genetic elements (viruses, transposable elements and conjugative plasmids). CRISPR clusters contain spacers, sequences complementary to antecedent mobile elements, and target invading nucleic acids. CRISPR clusters are transcribed and processed into CRISPR RNA (crRNA). Acts as a dsDNA endonuclease. Involved in the integration of spacer DNA into the CRISPR cassette.</text>
</comment>
<dbReference type="CDD" id="cd09721">
    <property type="entry name" value="Cas1_I-C"/>
    <property type="match status" value="1"/>
</dbReference>
<organism evidence="11">
    <name type="scientific">Flexilinea flocculi</name>
    <dbReference type="NCBI Taxonomy" id="1678840"/>
    <lineage>
        <taxon>Bacteria</taxon>
        <taxon>Bacillati</taxon>
        <taxon>Chloroflexota</taxon>
        <taxon>Anaerolineae</taxon>
        <taxon>Anaerolineales</taxon>
        <taxon>Anaerolineaceae</taxon>
        <taxon>Flexilinea</taxon>
    </lineage>
</organism>
<feature type="binding site" evidence="10">
    <location>
        <position position="249"/>
    </location>
    <ligand>
        <name>Mn(2+)</name>
        <dbReference type="ChEBI" id="CHEBI:29035"/>
    </ligand>
</feature>
<keyword evidence="5 10" id="KW-0460">Magnesium</keyword>
<keyword evidence="4 10" id="KW-0378">Hydrolase</keyword>
<evidence type="ECO:0000313" key="12">
    <source>
        <dbReference type="Proteomes" id="UP000053370"/>
    </source>
</evidence>
<keyword evidence="6 10" id="KW-0051">Antiviral defense</keyword>
<dbReference type="GO" id="GO:0004520">
    <property type="term" value="F:DNA endonuclease activity"/>
    <property type="evidence" value="ECO:0007669"/>
    <property type="project" value="InterPro"/>
</dbReference>
<evidence type="ECO:0000256" key="7">
    <source>
        <dbReference type="ARBA" id="ARBA00023125"/>
    </source>
</evidence>
<evidence type="ECO:0000256" key="4">
    <source>
        <dbReference type="ARBA" id="ARBA00022801"/>
    </source>
</evidence>
<dbReference type="InterPro" id="IPR050646">
    <property type="entry name" value="Cas1"/>
</dbReference>
<gene>
    <name evidence="10" type="primary">cas1</name>
    <name evidence="11" type="ORF">ATC1_11359</name>
</gene>
<dbReference type="Pfam" id="PF01867">
    <property type="entry name" value="Cas_Cas1"/>
    <property type="match status" value="1"/>
</dbReference>
<dbReference type="EC" id="3.1.-.-" evidence="10"/>
<feature type="binding site" evidence="10">
    <location>
        <position position="166"/>
    </location>
    <ligand>
        <name>Mn(2+)</name>
        <dbReference type="ChEBI" id="CHEBI:29035"/>
    </ligand>
</feature>
<evidence type="ECO:0000256" key="1">
    <source>
        <dbReference type="ARBA" id="ARBA00022722"/>
    </source>
</evidence>
<keyword evidence="1 10" id="KW-0540">Nuclease</keyword>
<comment type="subunit">
    <text evidence="9 10">Homodimer, forms a heterotetramer with a Cas2 homodimer.</text>
</comment>
<dbReference type="HAMAP" id="MF_01470">
    <property type="entry name" value="Cas1"/>
    <property type="match status" value="1"/>
</dbReference>
<dbReference type="AlphaFoldDB" id="A0A0K8PBA0"/>
<sequence>MKKLLNVLYVTSPDSFLSLDGENIVIKKEDNTAVRLPLHNLENIVSFGYTGASPALMNACTERDIGLCFLTPHGHFQARVSGKIRGNVLLRKKQYQISDAEEYSVLIGGSFLLGKIANCRKVLQRAIRDHAYSVDVQKISEASEGLKGSMKEIEKCRSNAALMGIEGSAAKIYFQVFDELILQQKEDFYFRERSRRPPLDNVNALLSFLYTLLTNEVASALETVGLDPYVGFLHQDRPGRVSLALDLMEELRPVFVDRLVLSMINRSQLNGKDFLKKESGGVIMTDEAKKRVLSAWQDRKKEMLIHPYLNEQIMFGLIPHVQALLLARYLRGDLDAYPPFFWS</sequence>
<dbReference type="PANTHER" id="PTHR34353">
    <property type="entry name" value="CRISPR-ASSOCIATED ENDONUCLEASE CAS1 1"/>
    <property type="match status" value="1"/>
</dbReference>
<feature type="binding site" evidence="10">
    <location>
        <position position="234"/>
    </location>
    <ligand>
        <name>Mn(2+)</name>
        <dbReference type="ChEBI" id="CHEBI:29035"/>
    </ligand>
</feature>
<dbReference type="NCBIfam" id="TIGR03640">
    <property type="entry name" value="cas1_DVULG"/>
    <property type="match status" value="1"/>
</dbReference>
<dbReference type="STRING" id="1678840.ATC1_11359"/>
<evidence type="ECO:0000256" key="9">
    <source>
        <dbReference type="ARBA" id="ARBA00038592"/>
    </source>
</evidence>
<dbReference type="OrthoDB" id="9803119at2"/>
<dbReference type="Gene3D" id="3.100.10.20">
    <property type="entry name" value="CRISPR-associated endonuclease Cas1, N-terminal domain"/>
    <property type="match status" value="1"/>
</dbReference>
<evidence type="ECO:0000256" key="10">
    <source>
        <dbReference type="HAMAP-Rule" id="MF_01470"/>
    </source>
</evidence>
<protein>
    <recommendedName>
        <fullName evidence="10">CRISPR-associated endonuclease Cas1</fullName>
        <ecNumber evidence="10">3.1.-.-</ecNumber>
    </recommendedName>
</protein>
<keyword evidence="3 10" id="KW-0255">Endonuclease</keyword>
<dbReference type="GO" id="GO:0046872">
    <property type="term" value="F:metal ion binding"/>
    <property type="evidence" value="ECO:0007669"/>
    <property type="project" value="UniProtKB-UniRule"/>
</dbReference>
<evidence type="ECO:0000256" key="6">
    <source>
        <dbReference type="ARBA" id="ARBA00023118"/>
    </source>
</evidence>
<dbReference type="InterPro" id="IPR002729">
    <property type="entry name" value="CRISPR-assoc_Cas1"/>
</dbReference>
<evidence type="ECO:0000256" key="5">
    <source>
        <dbReference type="ARBA" id="ARBA00022842"/>
    </source>
</evidence>
<dbReference type="NCBIfam" id="TIGR00287">
    <property type="entry name" value="cas1"/>
    <property type="match status" value="1"/>
</dbReference>
<accession>A0A0K8PBA0</accession>
<dbReference type="GO" id="GO:0043571">
    <property type="term" value="P:maintenance of CRISPR repeat elements"/>
    <property type="evidence" value="ECO:0007669"/>
    <property type="project" value="UniProtKB-UniRule"/>
</dbReference>
<dbReference type="EMBL" id="DF968179">
    <property type="protein sequence ID" value="GAP39425.1"/>
    <property type="molecule type" value="Genomic_DNA"/>
</dbReference>
<dbReference type="Proteomes" id="UP000053370">
    <property type="component" value="Unassembled WGS sequence"/>
</dbReference>